<dbReference type="PANTHER" id="PTHR16222">
    <property type="entry name" value="ADP-RIBOSYLGLYCOHYDROLASE"/>
    <property type="match status" value="1"/>
</dbReference>
<evidence type="ECO:0000256" key="10">
    <source>
        <dbReference type="ARBA" id="ARBA00043193"/>
    </source>
</evidence>
<organism evidence="14 15">
    <name type="scientific">Trichosporon asahii var. asahii (strain CBS 8904)</name>
    <name type="common">Yeast</name>
    <dbReference type="NCBI Taxonomy" id="1220162"/>
    <lineage>
        <taxon>Eukaryota</taxon>
        <taxon>Fungi</taxon>
        <taxon>Dikarya</taxon>
        <taxon>Basidiomycota</taxon>
        <taxon>Agaricomycotina</taxon>
        <taxon>Tremellomycetes</taxon>
        <taxon>Trichosporonales</taxon>
        <taxon>Trichosporonaceae</taxon>
        <taxon>Trichosporon</taxon>
    </lineage>
</organism>
<dbReference type="EC" id="3.2.1.143" evidence="2"/>
<reference evidence="14 15" key="1">
    <citation type="journal article" date="2012" name="Eukaryot. Cell">
        <title>Genome sequence of the Trichosporon asahii environmental strain CBS 8904.</title>
        <authorList>
            <person name="Yang R.Y."/>
            <person name="Li H.T."/>
            <person name="Zhu H."/>
            <person name="Zhou G.P."/>
            <person name="Wang M."/>
            <person name="Wang L."/>
        </authorList>
    </citation>
    <scope>NUCLEOTIDE SEQUENCE [LARGE SCALE GENOMIC DNA]</scope>
    <source>
        <strain evidence="14 15">CBS 8904</strain>
    </source>
</reference>
<sequence>MSEAMTLNITGSQAIDRALGAVIGSAAGDALAIPYASSPALLQKLQADKPVPLASAGQWQEGEWASSTAMDLPVLEALVKKMDPASDDGQTFIAERWINWSGKGMDDRLKALFADTAERDVNKPDEGKTATGPNMANAARKQDIKKWGKSDLNRAPARISALALGYLGDGQEKALVDAAQKLTDLTQPDEDAREASALVALGIRNTILTGDPKWSEAIEFLGPIRKNVWTRRITDAEKSKVEDFNDNKTSHGAFQAAIAALNGAKDVQAVLDRAVRGGGESDRVAAIAGALAGAKSGASKLPAWWQKLYGWPTKVDAIPDQVNSVMTRYEFDEE</sequence>
<dbReference type="AlphaFoldDB" id="K1VUJ3"/>
<accession>K1VUJ3</accession>
<evidence type="ECO:0000256" key="9">
    <source>
        <dbReference type="ARBA" id="ARBA00043187"/>
    </source>
</evidence>
<comment type="cofactor">
    <cofactor evidence="12">
        <name>Mg(2+)</name>
        <dbReference type="ChEBI" id="CHEBI:18420"/>
    </cofactor>
    <text evidence="12">Binds 2 magnesium ions per subunit.</text>
</comment>
<dbReference type="GO" id="GO:0046872">
    <property type="term" value="F:metal ion binding"/>
    <property type="evidence" value="ECO:0007669"/>
    <property type="project" value="UniProtKB-KW"/>
</dbReference>
<dbReference type="GO" id="GO:0004649">
    <property type="term" value="F:poly(ADP-ribose) glycohydrolase activity"/>
    <property type="evidence" value="ECO:0007669"/>
    <property type="project" value="UniProtKB-EC"/>
</dbReference>
<dbReference type="InterPro" id="IPR050792">
    <property type="entry name" value="ADP-ribosylglycohydrolase"/>
</dbReference>
<dbReference type="PANTHER" id="PTHR16222:SF24">
    <property type="entry name" value="ADP-RIBOSYLHYDROLASE ARH3"/>
    <property type="match status" value="1"/>
</dbReference>
<comment type="similarity">
    <text evidence="1">Belongs to the ADP-ribosylglycohydrolase family.</text>
</comment>
<dbReference type="InterPro" id="IPR005502">
    <property type="entry name" value="Ribosyl_crysJ1"/>
</dbReference>
<evidence type="ECO:0000256" key="8">
    <source>
        <dbReference type="ARBA" id="ARBA00042850"/>
    </source>
</evidence>
<dbReference type="Pfam" id="PF03747">
    <property type="entry name" value="ADP_ribosyl_GH"/>
    <property type="match status" value="1"/>
</dbReference>
<feature type="region of interest" description="Disordered" evidence="13">
    <location>
        <begin position="121"/>
        <end position="140"/>
    </location>
</feature>
<keyword evidence="12" id="KW-0479">Metal-binding</keyword>
<evidence type="ECO:0000256" key="1">
    <source>
        <dbReference type="ARBA" id="ARBA00010702"/>
    </source>
</evidence>
<dbReference type="EMBL" id="AMBO01000268">
    <property type="protein sequence ID" value="EKD03177.1"/>
    <property type="molecule type" value="Genomic_DNA"/>
</dbReference>
<dbReference type="Proteomes" id="UP000006757">
    <property type="component" value="Unassembled WGS sequence"/>
</dbReference>
<name>K1VUJ3_TRIAC</name>
<dbReference type="Gene3D" id="1.10.4080.10">
    <property type="entry name" value="ADP-ribosylation/Crystallin J1"/>
    <property type="match status" value="1"/>
</dbReference>
<evidence type="ECO:0000256" key="7">
    <source>
        <dbReference type="ARBA" id="ARBA00042722"/>
    </source>
</evidence>
<evidence type="ECO:0000256" key="6">
    <source>
        <dbReference type="ARBA" id="ARBA00042471"/>
    </source>
</evidence>
<keyword evidence="12" id="KW-0460">Magnesium</keyword>
<evidence type="ECO:0000256" key="12">
    <source>
        <dbReference type="PIRSR" id="PIRSR605502-1"/>
    </source>
</evidence>
<dbReference type="InterPro" id="IPR036705">
    <property type="entry name" value="Ribosyl_crysJ1_sf"/>
</dbReference>
<protein>
    <recommendedName>
        <fullName evidence="4">ADP-ribosylhydrolase ARH3</fullName>
        <ecNumber evidence="2">3.2.1.143</ecNumber>
    </recommendedName>
    <alternativeName>
        <fullName evidence="5">ADP-ribose glycohydrolase ARH3</fullName>
    </alternativeName>
    <alternativeName>
        <fullName evidence="6">ADP-ribosylhydrolase 3</fullName>
    </alternativeName>
    <alternativeName>
        <fullName evidence="9">O-acetyl-ADP-ribose deacetylase ARH3</fullName>
    </alternativeName>
    <alternativeName>
        <fullName evidence="10">Poly(ADP-ribose) glycohydrolase ARH3</fullName>
    </alternativeName>
    <alternativeName>
        <fullName evidence="8">[Protein ADP-ribosylarginine] hydrolase-like protein 2</fullName>
    </alternativeName>
    <alternativeName>
        <fullName evidence="7">[Protein ADP-ribosylserine] hydrolase</fullName>
    </alternativeName>
</protein>
<dbReference type="HOGENOM" id="CLU_024566_4_0_1"/>
<comment type="catalytic activity">
    <reaction evidence="11">
        <text>alpha-NAD(+) + H2O = ADP-D-ribose + nicotinamide + H(+)</text>
        <dbReference type="Rhea" id="RHEA:68792"/>
        <dbReference type="ChEBI" id="CHEBI:15377"/>
        <dbReference type="ChEBI" id="CHEBI:15378"/>
        <dbReference type="ChEBI" id="CHEBI:17154"/>
        <dbReference type="ChEBI" id="CHEBI:57967"/>
        <dbReference type="ChEBI" id="CHEBI:77017"/>
    </reaction>
</comment>
<proteinExistence type="inferred from homology"/>
<evidence type="ECO:0000256" key="5">
    <source>
        <dbReference type="ARBA" id="ARBA00042398"/>
    </source>
</evidence>
<feature type="binding site" evidence="12">
    <location>
        <position position="282"/>
    </location>
    <ligand>
        <name>Mg(2+)</name>
        <dbReference type="ChEBI" id="CHEBI:18420"/>
        <label>1</label>
    </ligand>
</feature>
<keyword evidence="3 14" id="KW-0378">Hydrolase</keyword>
<evidence type="ECO:0000313" key="14">
    <source>
        <dbReference type="EMBL" id="EKD03177.1"/>
    </source>
</evidence>
<evidence type="ECO:0000256" key="2">
    <source>
        <dbReference type="ARBA" id="ARBA00012255"/>
    </source>
</evidence>
<dbReference type="SUPFAM" id="SSF101478">
    <property type="entry name" value="ADP-ribosylglycohydrolase"/>
    <property type="match status" value="1"/>
</dbReference>
<comment type="caution">
    <text evidence="14">The sequence shown here is derived from an EMBL/GenBank/DDBJ whole genome shotgun (WGS) entry which is preliminary data.</text>
</comment>
<evidence type="ECO:0000313" key="15">
    <source>
        <dbReference type="Proteomes" id="UP000006757"/>
    </source>
</evidence>
<dbReference type="InParanoid" id="K1VUJ3"/>
<evidence type="ECO:0000256" key="11">
    <source>
        <dbReference type="ARBA" id="ARBA00049015"/>
    </source>
</evidence>
<keyword evidence="15" id="KW-1185">Reference proteome</keyword>
<evidence type="ECO:0000256" key="3">
    <source>
        <dbReference type="ARBA" id="ARBA00022801"/>
    </source>
</evidence>
<evidence type="ECO:0000256" key="4">
    <source>
        <dbReference type="ARBA" id="ARBA00041057"/>
    </source>
</evidence>
<gene>
    <name evidence="14" type="ORF">A1Q2_02626</name>
</gene>
<evidence type="ECO:0000256" key="13">
    <source>
        <dbReference type="SAM" id="MobiDB-lite"/>
    </source>
</evidence>
<dbReference type="eggNOG" id="ENOG502RE1G">
    <property type="taxonomic scope" value="Eukaryota"/>
</dbReference>